<evidence type="ECO:0000256" key="8">
    <source>
        <dbReference type="ARBA" id="ARBA00023251"/>
    </source>
</evidence>
<dbReference type="PANTHER" id="PTHR42711:SF16">
    <property type="entry name" value="ABC TRANSPORTER ATP-BINDING PROTEIN"/>
    <property type="match status" value="1"/>
</dbReference>
<dbReference type="EMBL" id="FNKK01000002">
    <property type="protein sequence ID" value="SDQ94515.1"/>
    <property type="molecule type" value="Genomic_DNA"/>
</dbReference>
<keyword evidence="7" id="KW-0472">Membrane</keyword>
<dbReference type="GO" id="GO:0016887">
    <property type="term" value="F:ATP hydrolysis activity"/>
    <property type="evidence" value="ECO:0007669"/>
    <property type="project" value="InterPro"/>
</dbReference>
<evidence type="ECO:0000256" key="3">
    <source>
        <dbReference type="ARBA" id="ARBA00022475"/>
    </source>
</evidence>
<dbReference type="SMART" id="SM00382">
    <property type="entry name" value="AAA"/>
    <property type="match status" value="1"/>
</dbReference>
<dbReference type="Proteomes" id="UP000217103">
    <property type="component" value="Unassembled WGS sequence"/>
</dbReference>
<keyword evidence="6" id="KW-1278">Translocase</keyword>
<dbReference type="CDD" id="cd03230">
    <property type="entry name" value="ABC_DR_subfamily_A"/>
    <property type="match status" value="1"/>
</dbReference>
<keyword evidence="5 10" id="KW-0067">ATP-binding</keyword>
<dbReference type="GO" id="GO:0046677">
    <property type="term" value="P:response to antibiotic"/>
    <property type="evidence" value="ECO:0007669"/>
    <property type="project" value="UniProtKB-KW"/>
</dbReference>
<evidence type="ECO:0000256" key="2">
    <source>
        <dbReference type="ARBA" id="ARBA00022448"/>
    </source>
</evidence>
<dbReference type="InterPro" id="IPR003593">
    <property type="entry name" value="AAA+_ATPase"/>
</dbReference>
<gene>
    <name evidence="10" type="ORF">SAMN04489764_2722</name>
</gene>
<keyword evidence="11" id="KW-1185">Reference proteome</keyword>
<proteinExistence type="predicted"/>
<evidence type="ECO:0000313" key="11">
    <source>
        <dbReference type="Proteomes" id="UP000217103"/>
    </source>
</evidence>
<organism evidence="10 11">
    <name type="scientific">Thermostaphylospora chromogena</name>
    <dbReference type="NCBI Taxonomy" id="35622"/>
    <lineage>
        <taxon>Bacteria</taxon>
        <taxon>Bacillati</taxon>
        <taxon>Actinomycetota</taxon>
        <taxon>Actinomycetes</taxon>
        <taxon>Streptosporangiales</taxon>
        <taxon>Thermomonosporaceae</taxon>
        <taxon>Thermostaphylospora</taxon>
    </lineage>
</organism>
<reference evidence="10 11" key="1">
    <citation type="submission" date="2016-10" db="EMBL/GenBank/DDBJ databases">
        <authorList>
            <person name="de Groot N.N."/>
        </authorList>
    </citation>
    <scope>NUCLEOTIDE SEQUENCE [LARGE SCALE GENOMIC DNA]</scope>
    <source>
        <strain evidence="10 11">DSM 43794</strain>
    </source>
</reference>
<dbReference type="GO" id="GO:0005886">
    <property type="term" value="C:plasma membrane"/>
    <property type="evidence" value="ECO:0007669"/>
    <property type="project" value="UniProtKB-SubCell"/>
</dbReference>
<dbReference type="PANTHER" id="PTHR42711">
    <property type="entry name" value="ABC TRANSPORTER ATP-BINDING PROTEIN"/>
    <property type="match status" value="1"/>
</dbReference>
<evidence type="ECO:0000256" key="5">
    <source>
        <dbReference type="ARBA" id="ARBA00022840"/>
    </source>
</evidence>
<feature type="domain" description="ABC transporter" evidence="9">
    <location>
        <begin position="9"/>
        <end position="236"/>
    </location>
</feature>
<dbReference type="GO" id="GO:0005524">
    <property type="term" value="F:ATP binding"/>
    <property type="evidence" value="ECO:0007669"/>
    <property type="project" value="UniProtKB-KW"/>
</dbReference>
<evidence type="ECO:0000256" key="6">
    <source>
        <dbReference type="ARBA" id="ARBA00022967"/>
    </source>
</evidence>
<dbReference type="InterPro" id="IPR027417">
    <property type="entry name" value="P-loop_NTPase"/>
</dbReference>
<evidence type="ECO:0000256" key="7">
    <source>
        <dbReference type="ARBA" id="ARBA00023136"/>
    </source>
</evidence>
<evidence type="ECO:0000313" key="10">
    <source>
        <dbReference type="EMBL" id="SDQ94515.1"/>
    </source>
</evidence>
<dbReference type="FunFam" id="3.40.50.300:FF:000589">
    <property type="entry name" value="ABC transporter, ATP-binding subunit"/>
    <property type="match status" value="1"/>
</dbReference>
<sequence length="322" mass="35574">MTITQRNAVEVTDLRCRYGDFEAVRGISFTVRAGEVFALLGTNGAGKTTTVEVLEGFRPAHGGVAKVLGLDSYRQRRALRPRIGVMLQEAGFFGDLSVAETVRLWEGLEADTGRRPLGGALERVGLKNKARTKVRQLSGGQKRRLDLAMAIVTRPEVIFLDEPTTGMDPEARRDTWAIIEELRETGTTVLLTTHYLEEAERLADRLAIMHEGRIHQYGTVEDVVATCGDRISFRLAMSPQELRSRVGEGPPVLAGSAPTVTYMEEGIGVLYTLPGPSAPDTVQRAHYTLLSWADKHDLILHRLELRKGTLEDAFLRVVGEAR</sequence>
<keyword evidence="2" id="KW-0813">Transport</keyword>
<dbReference type="AlphaFoldDB" id="A0A1H1F0K2"/>
<dbReference type="Pfam" id="PF00005">
    <property type="entry name" value="ABC_tran"/>
    <property type="match status" value="1"/>
</dbReference>
<keyword evidence="8" id="KW-0046">Antibiotic resistance</keyword>
<dbReference type="STRING" id="35622.SAMN04489764_2722"/>
<comment type="subcellular location">
    <subcellularLocation>
        <location evidence="1">Cell membrane</location>
        <topology evidence="1">Peripheral membrane protein</topology>
    </subcellularLocation>
</comment>
<dbReference type="InterPro" id="IPR003439">
    <property type="entry name" value="ABC_transporter-like_ATP-bd"/>
</dbReference>
<dbReference type="PROSITE" id="PS50893">
    <property type="entry name" value="ABC_TRANSPORTER_2"/>
    <property type="match status" value="1"/>
</dbReference>
<name>A0A1H1F0K2_9ACTN</name>
<dbReference type="OrthoDB" id="9788837at2"/>
<keyword evidence="3" id="KW-1003">Cell membrane</keyword>
<protein>
    <submittedName>
        <fullName evidence="10">ABC-2 type transport system ATP-binding protein</fullName>
    </submittedName>
</protein>
<evidence type="ECO:0000256" key="1">
    <source>
        <dbReference type="ARBA" id="ARBA00004202"/>
    </source>
</evidence>
<dbReference type="PROSITE" id="PS00211">
    <property type="entry name" value="ABC_TRANSPORTER_1"/>
    <property type="match status" value="1"/>
</dbReference>
<dbReference type="Gene3D" id="3.40.50.300">
    <property type="entry name" value="P-loop containing nucleotide triphosphate hydrolases"/>
    <property type="match status" value="1"/>
</dbReference>
<dbReference type="RefSeq" id="WP_093259366.1">
    <property type="nucleotide sequence ID" value="NZ_FNKK01000002.1"/>
</dbReference>
<dbReference type="InterPro" id="IPR017871">
    <property type="entry name" value="ABC_transporter-like_CS"/>
</dbReference>
<dbReference type="SUPFAM" id="SSF52540">
    <property type="entry name" value="P-loop containing nucleoside triphosphate hydrolases"/>
    <property type="match status" value="1"/>
</dbReference>
<keyword evidence="4" id="KW-0547">Nucleotide-binding</keyword>
<accession>A0A1H1F0K2</accession>
<evidence type="ECO:0000256" key="4">
    <source>
        <dbReference type="ARBA" id="ARBA00022741"/>
    </source>
</evidence>
<dbReference type="InterPro" id="IPR050763">
    <property type="entry name" value="ABC_transporter_ATP-binding"/>
</dbReference>
<evidence type="ECO:0000259" key="9">
    <source>
        <dbReference type="PROSITE" id="PS50893"/>
    </source>
</evidence>